<evidence type="ECO:0000313" key="5">
    <source>
        <dbReference type="EMBL" id="NLR30208.1"/>
    </source>
</evidence>
<dbReference type="SUPFAM" id="SSF52540">
    <property type="entry name" value="P-loop containing nucleoside triphosphate hydrolases"/>
    <property type="match status" value="1"/>
</dbReference>
<dbReference type="EMBL" id="JAAVSD010000023">
    <property type="protein sequence ID" value="NLR30208.1"/>
    <property type="molecule type" value="Genomic_DNA"/>
</dbReference>
<keyword evidence="3 5" id="KW-0067">ATP-binding</keyword>
<evidence type="ECO:0000313" key="6">
    <source>
        <dbReference type="Proteomes" id="UP000707477"/>
    </source>
</evidence>
<dbReference type="PANTHER" id="PTHR42711:SF13">
    <property type="entry name" value="ABC TRANSPORTER, ATP-BINDING PROTEIN"/>
    <property type="match status" value="1"/>
</dbReference>
<dbReference type="Pfam" id="PF00005">
    <property type="entry name" value="ABC_tran"/>
    <property type="match status" value="1"/>
</dbReference>
<evidence type="ECO:0000256" key="2">
    <source>
        <dbReference type="ARBA" id="ARBA00022741"/>
    </source>
</evidence>
<evidence type="ECO:0000256" key="3">
    <source>
        <dbReference type="ARBA" id="ARBA00022840"/>
    </source>
</evidence>
<proteinExistence type="predicted"/>
<dbReference type="RefSeq" id="WP_168850235.1">
    <property type="nucleotide sequence ID" value="NZ_JAAVSD010000023.1"/>
</dbReference>
<dbReference type="Gene3D" id="3.40.50.300">
    <property type="entry name" value="P-loop containing nucleotide triphosphate hydrolases"/>
    <property type="match status" value="1"/>
</dbReference>
<name>A0ABX1L582_9LACO</name>
<keyword evidence="6" id="KW-1185">Reference proteome</keyword>
<dbReference type="InterPro" id="IPR003593">
    <property type="entry name" value="AAA+_ATPase"/>
</dbReference>
<dbReference type="SMART" id="SM00382">
    <property type="entry name" value="AAA"/>
    <property type="match status" value="1"/>
</dbReference>
<feature type="domain" description="ABC transporter" evidence="4">
    <location>
        <begin position="5"/>
        <end position="238"/>
    </location>
</feature>
<keyword evidence="2" id="KW-0547">Nucleotide-binding</keyword>
<dbReference type="PANTHER" id="PTHR42711">
    <property type="entry name" value="ABC TRANSPORTER ATP-BINDING PROTEIN"/>
    <property type="match status" value="1"/>
</dbReference>
<sequence>MSKILSVKKISKTFRTKNKDFHAVTNVNFDIHAGEILALLGPNGAGKTTIVSMIGGYLLPTSGEVLVNGKNRYQNKKKPKIGIVLGGDLGFYGRASAFDNLLFFSDLSRVPHRQQMDEVNRVLGLVELSNVAHKKVQFFSKGMKQRLHIARSLLGNPPLLLLDEPTSGLDVEIANEIHDTVQKLAKKGVAILLTSHTMSEIEALADRVLLIGAGKIFSSGTVEEIVAQSNVHHIDRPATLEESYLAIAPQLRRS</sequence>
<evidence type="ECO:0000259" key="4">
    <source>
        <dbReference type="PROSITE" id="PS50893"/>
    </source>
</evidence>
<dbReference type="InterPro" id="IPR050763">
    <property type="entry name" value="ABC_transporter_ATP-binding"/>
</dbReference>
<dbReference type="GO" id="GO:0005524">
    <property type="term" value="F:ATP binding"/>
    <property type="evidence" value="ECO:0007669"/>
    <property type="project" value="UniProtKB-KW"/>
</dbReference>
<evidence type="ECO:0000256" key="1">
    <source>
        <dbReference type="ARBA" id="ARBA00022448"/>
    </source>
</evidence>
<reference evidence="5 6" key="1">
    <citation type="submission" date="2020-03" db="EMBL/GenBank/DDBJ databases">
        <authorList>
            <person name="Zhang Z."/>
            <person name="Guo Z."/>
            <person name="Hou Q."/>
            <person name="Shen X."/>
        </authorList>
    </citation>
    <scope>NUCLEOTIDE SEQUENCE [LARGE SCALE GENOMIC DNA]</scope>
    <source>
        <strain evidence="5 6">HBUAS51329</strain>
    </source>
</reference>
<dbReference type="InterPro" id="IPR027417">
    <property type="entry name" value="P-loop_NTPase"/>
</dbReference>
<keyword evidence="1" id="KW-0813">Transport</keyword>
<protein>
    <submittedName>
        <fullName evidence="5">ABC transporter ATP-binding protein</fullName>
    </submittedName>
</protein>
<organism evidence="5 6">
    <name type="scientific">Levilactobacillus tujiorum</name>
    <dbReference type="NCBI Taxonomy" id="2912243"/>
    <lineage>
        <taxon>Bacteria</taxon>
        <taxon>Bacillati</taxon>
        <taxon>Bacillota</taxon>
        <taxon>Bacilli</taxon>
        <taxon>Lactobacillales</taxon>
        <taxon>Lactobacillaceae</taxon>
        <taxon>Levilactobacillus</taxon>
    </lineage>
</organism>
<gene>
    <name evidence="5" type="ORF">HEQ44_08410</name>
</gene>
<accession>A0ABX1L582</accession>
<dbReference type="Proteomes" id="UP000707477">
    <property type="component" value="Unassembled WGS sequence"/>
</dbReference>
<comment type="caution">
    <text evidence="5">The sequence shown here is derived from an EMBL/GenBank/DDBJ whole genome shotgun (WGS) entry which is preliminary data.</text>
</comment>
<dbReference type="PROSITE" id="PS50893">
    <property type="entry name" value="ABC_TRANSPORTER_2"/>
    <property type="match status" value="1"/>
</dbReference>
<dbReference type="InterPro" id="IPR003439">
    <property type="entry name" value="ABC_transporter-like_ATP-bd"/>
</dbReference>